<evidence type="ECO:0008006" key="12">
    <source>
        <dbReference type="Google" id="ProtNLM"/>
    </source>
</evidence>
<dbReference type="FunFam" id="3.30.420.40:FF:000218">
    <property type="entry name" value="actin, alpha sarcomeric/skeletal-like"/>
    <property type="match status" value="1"/>
</dbReference>
<name>A0AAU9MSB7_9ASTR</name>
<protein>
    <recommendedName>
        <fullName evidence="12">Actin</fullName>
    </recommendedName>
</protein>
<keyword evidence="6" id="KW-0067">ATP-binding</keyword>
<dbReference type="PANTHER" id="PTHR11937">
    <property type="entry name" value="ACTIN"/>
    <property type="match status" value="1"/>
</dbReference>
<dbReference type="InterPro" id="IPR004000">
    <property type="entry name" value="Actin"/>
</dbReference>
<organism evidence="10 11">
    <name type="scientific">Lactuca virosa</name>
    <dbReference type="NCBI Taxonomy" id="75947"/>
    <lineage>
        <taxon>Eukaryota</taxon>
        <taxon>Viridiplantae</taxon>
        <taxon>Streptophyta</taxon>
        <taxon>Embryophyta</taxon>
        <taxon>Tracheophyta</taxon>
        <taxon>Spermatophyta</taxon>
        <taxon>Magnoliopsida</taxon>
        <taxon>eudicotyledons</taxon>
        <taxon>Gunneridae</taxon>
        <taxon>Pentapetalae</taxon>
        <taxon>asterids</taxon>
        <taxon>campanulids</taxon>
        <taxon>Asterales</taxon>
        <taxon>Asteraceae</taxon>
        <taxon>Cichorioideae</taxon>
        <taxon>Cichorieae</taxon>
        <taxon>Lactucinae</taxon>
        <taxon>Lactuca</taxon>
    </lineage>
</organism>
<evidence type="ECO:0000256" key="5">
    <source>
        <dbReference type="ARBA" id="ARBA00022801"/>
    </source>
</evidence>
<sequence length="370" mass="41717">MMKAGFAGNGGPTAIFPSIVGRPRGVMVGTGQKDAYVGDEAQLKSDNLTLKYPIENGIITNWDDMEKIWHHTFQNELRVDPEEHPVLLTDAPLNQKVNRQKMTEIMFETFNVPAMYVAIHALLSLFAVDRKTGIVLDSGEGVTHVVPIYKGYPLRHAIKRLDLAGRDLTDSLMRIINERGYSFTTRAEPEIVRKMKENLAYVALDYEQELETAKSSYSIEKSYELPDGLMITIASERFRCPEVLFQPSLIGMEVAGIHEIIYSLIMMSEVDIRKDLYKNIVLSGGSTMFPGIADRISKEITVLAPSSMRIKVIAPTDREHSVWIGGSIMSSLNTFLEDLISKKEYDECGASIVNRKCLYRSGFKRNKKRR</sequence>
<evidence type="ECO:0000256" key="4">
    <source>
        <dbReference type="ARBA" id="ARBA00022741"/>
    </source>
</evidence>
<evidence type="ECO:0000256" key="2">
    <source>
        <dbReference type="ARBA" id="ARBA00006752"/>
    </source>
</evidence>
<evidence type="ECO:0000256" key="6">
    <source>
        <dbReference type="ARBA" id="ARBA00022840"/>
    </source>
</evidence>
<proteinExistence type="inferred from homology"/>
<comment type="similarity">
    <text evidence="2 9">Belongs to the actin family.</text>
</comment>
<evidence type="ECO:0000256" key="3">
    <source>
        <dbReference type="ARBA" id="ARBA00022490"/>
    </source>
</evidence>
<reference evidence="10 11" key="1">
    <citation type="submission" date="2022-01" db="EMBL/GenBank/DDBJ databases">
        <authorList>
            <person name="Xiong W."/>
            <person name="Schranz E."/>
        </authorList>
    </citation>
    <scope>NUCLEOTIDE SEQUENCE [LARGE SCALE GENOMIC DNA]</scope>
</reference>
<evidence type="ECO:0000256" key="1">
    <source>
        <dbReference type="ARBA" id="ARBA00004245"/>
    </source>
</evidence>
<keyword evidence="11" id="KW-1185">Reference proteome</keyword>
<dbReference type="Pfam" id="PF00022">
    <property type="entry name" value="Actin"/>
    <property type="match status" value="1"/>
</dbReference>
<dbReference type="InterPro" id="IPR043129">
    <property type="entry name" value="ATPase_NBD"/>
</dbReference>
<gene>
    <name evidence="10" type="ORF">LVIROSA_LOCUS14516</name>
</gene>
<dbReference type="FunFam" id="3.30.420.40:FF:000291">
    <property type="entry name" value="Actin, alpha skeletal muscle"/>
    <property type="match status" value="1"/>
</dbReference>
<dbReference type="GO" id="GO:0005856">
    <property type="term" value="C:cytoskeleton"/>
    <property type="evidence" value="ECO:0007669"/>
    <property type="project" value="UniProtKB-SubCell"/>
</dbReference>
<keyword evidence="5" id="KW-0378">Hydrolase</keyword>
<comment type="catalytic activity">
    <reaction evidence="8">
        <text>ATP + H2O = ADP + phosphate + H(+)</text>
        <dbReference type="Rhea" id="RHEA:13065"/>
        <dbReference type="ChEBI" id="CHEBI:15377"/>
        <dbReference type="ChEBI" id="CHEBI:15378"/>
        <dbReference type="ChEBI" id="CHEBI:30616"/>
        <dbReference type="ChEBI" id="CHEBI:43474"/>
        <dbReference type="ChEBI" id="CHEBI:456216"/>
    </reaction>
</comment>
<dbReference type="Proteomes" id="UP001157418">
    <property type="component" value="Unassembled WGS sequence"/>
</dbReference>
<keyword evidence="7" id="KW-0206">Cytoskeleton</keyword>
<dbReference type="FunFam" id="3.90.640.10:FF:000001">
    <property type="entry name" value="Actin, muscle"/>
    <property type="match status" value="1"/>
</dbReference>
<dbReference type="PRINTS" id="PR00190">
    <property type="entry name" value="ACTIN"/>
</dbReference>
<dbReference type="Gene3D" id="3.30.420.40">
    <property type="match status" value="2"/>
</dbReference>
<evidence type="ECO:0000313" key="10">
    <source>
        <dbReference type="EMBL" id="CAH1427518.1"/>
    </source>
</evidence>
<comment type="caution">
    <text evidence="10">The sequence shown here is derived from an EMBL/GenBank/DDBJ whole genome shotgun (WGS) entry which is preliminary data.</text>
</comment>
<evidence type="ECO:0000256" key="7">
    <source>
        <dbReference type="ARBA" id="ARBA00023212"/>
    </source>
</evidence>
<dbReference type="GO" id="GO:0016787">
    <property type="term" value="F:hydrolase activity"/>
    <property type="evidence" value="ECO:0007669"/>
    <property type="project" value="UniProtKB-KW"/>
</dbReference>
<accession>A0AAU9MSB7</accession>
<evidence type="ECO:0000256" key="9">
    <source>
        <dbReference type="RuleBase" id="RU000487"/>
    </source>
</evidence>
<keyword evidence="4" id="KW-0547">Nucleotide-binding</keyword>
<dbReference type="SUPFAM" id="SSF53067">
    <property type="entry name" value="Actin-like ATPase domain"/>
    <property type="match status" value="2"/>
</dbReference>
<dbReference type="EMBL" id="CAKMRJ010002223">
    <property type="protein sequence ID" value="CAH1427518.1"/>
    <property type="molecule type" value="Genomic_DNA"/>
</dbReference>
<keyword evidence="3" id="KW-0963">Cytoplasm</keyword>
<comment type="subcellular location">
    <subcellularLocation>
        <location evidence="1">Cytoplasm</location>
        <location evidence="1">Cytoskeleton</location>
    </subcellularLocation>
</comment>
<dbReference type="Gene3D" id="3.90.640.10">
    <property type="entry name" value="Actin, Chain A, domain 4"/>
    <property type="match status" value="1"/>
</dbReference>
<evidence type="ECO:0000256" key="8">
    <source>
        <dbReference type="ARBA" id="ARBA00049360"/>
    </source>
</evidence>
<dbReference type="GO" id="GO:0005524">
    <property type="term" value="F:ATP binding"/>
    <property type="evidence" value="ECO:0007669"/>
    <property type="project" value="UniProtKB-KW"/>
</dbReference>
<dbReference type="SMART" id="SM00268">
    <property type="entry name" value="ACTIN"/>
    <property type="match status" value="1"/>
</dbReference>
<dbReference type="AlphaFoldDB" id="A0AAU9MSB7"/>
<evidence type="ECO:0000313" key="11">
    <source>
        <dbReference type="Proteomes" id="UP001157418"/>
    </source>
</evidence>